<keyword evidence="1" id="KW-0472">Membrane</keyword>
<evidence type="ECO:0000313" key="2">
    <source>
        <dbReference type="EMBL" id="PON53957.1"/>
    </source>
</evidence>
<feature type="transmembrane region" description="Helical" evidence="1">
    <location>
        <begin position="58"/>
        <end position="78"/>
    </location>
</feature>
<feature type="non-terminal residue" evidence="2">
    <location>
        <position position="1"/>
    </location>
</feature>
<dbReference type="EMBL" id="JXTB01000200">
    <property type="protein sequence ID" value="PON53957.1"/>
    <property type="molecule type" value="Genomic_DNA"/>
</dbReference>
<evidence type="ECO:0000313" key="3">
    <source>
        <dbReference type="Proteomes" id="UP000237105"/>
    </source>
</evidence>
<keyword evidence="1" id="KW-0812">Transmembrane</keyword>
<sequence>NLTHKTVLELVLVKNHCPVLQTLVLVPVAVVFTILVEDFKVVLEAMVVVVVIDQSVKFVVELAILHIIAIFALIQIYLLSLDLLHSKLVAKLLHLQFMWLL</sequence>
<dbReference type="Proteomes" id="UP000237105">
    <property type="component" value="Unassembled WGS sequence"/>
</dbReference>
<organism evidence="2 3">
    <name type="scientific">Parasponia andersonii</name>
    <name type="common">Sponia andersonii</name>
    <dbReference type="NCBI Taxonomy" id="3476"/>
    <lineage>
        <taxon>Eukaryota</taxon>
        <taxon>Viridiplantae</taxon>
        <taxon>Streptophyta</taxon>
        <taxon>Embryophyta</taxon>
        <taxon>Tracheophyta</taxon>
        <taxon>Spermatophyta</taxon>
        <taxon>Magnoliopsida</taxon>
        <taxon>eudicotyledons</taxon>
        <taxon>Gunneridae</taxon>
        <taxon>Pentapetalae</taxon>
        <taxon>rosids</taxon>
        <taxon>fabids</taxon>
        <taxon>Rosales</taxon>
        <taxon>Cannabaceae</taxon>
        <taxon>Parasponia</taxon>
    </lineage>
</organism>
<name>A0A2P5BYU0_PARAD</name>
<feature type="transmembrane region" description="Helical" evidence="1">
    <location>
        <begin position="20"/>
        <end position="37"/>
    </location>
</feature>
<dbReference type="AlphaFoldDB" id="A0A2P5BYU0"/>
<comment type="caution">
    <text evidence="2">The sequence shown here is derived from an EMBL/GenBank/DDBJ whole genome shotgun (WGS) entry which is preliminary data.</text>
</comment>
<keyword evidence="3" id="KW-1185">Reference proteome</keyword>
<proteinExistence type="predicted"/>
<evidence type="ECO:0000256" key="1">
    <source>
        <dbReference type="SAM" id="Phobius"/>
    </source>
</evidence>
<accession>A0A2P5BYU0</accession>
<reference evidence="3" key="1">
    <citation type="submission" date="2016-06" db="EMBL/GenBank/DDBJ databases">
        <title>Parallel loss of symbiosis genes in relatives of nitrogen-fixing non-legume Parasponia.</title>
        <authorList>
            <person name="Van Velzen R."/>
            <person name="Holmer R."/>
            <person name="Bu F."/>
            <person name="Rutten L."/>
            <person name="Van Zeijl A."/>
            <person name="Liu W."/>
            <person name="Santuari L."/>
            <person name="Cao Q."/>
            <person name="Sharma T."/>
            <person name="Shen D."/>
            <person name="Roswanjaya Y."/>
            <person name="Wardhani T."/>
            <person name="Kalhor M.S."/>
            <person name="Jansen J."/>
            <person name="Van den Hoogen J."/>
            <person name="Gungor B."/>
            <person name="Hartog M."/>
            <person name="Hontelez J."/>
            <person name="Verver J."/>
            <person name="Yang W.-C."/>
            <person name="Schijlen E."/>
            <person name="Repin R."/>
            <person name="Schilthuizen M."/>
            <person name="Schranz E."/>
            <person name="Heidstra R."/>
            <person name="Miyata K."/>
            <person name="Fedorova E."/>
            <person name="Kohlen W."/>
            <person name="Bisseling T."/>
            <person name="Smit S."/>
            <person name="Geurts R."/>
        </authorList>
    </citation>
    <scope>NUCLEOTIDE SEQUENCE [LARGE SCALE GENOMIC DNA]</scope>
    <source>
        <strain evidence="3">cv. WU1-14</strain>
    </source>
</reference>
<protein>
    <submittedName>
        <fullName evidence="2">Uncharacterized protein</fullName>
    </submittedName>
</protein>
<keyword evidence="1" id="KW-1133">Transmembrane helix</keyword>
<gene>
    <name evidence="2" type="ORF">PanWU01x14_198350</name>
</gene>